<evidence type="ECO:0000256" key="1">
    <source>
        <dbReference type="SAM" id="Phobius"/>
    </source>
</evidence>
<evidence type="ECO:0000313" key="3">
    <source>
        <dbReference type="Proteomes" id="UP000237752"/>
    </source>
</evidence>
<feature type="transmembrane region" description="Helical" evidence="1">
    <location>
        <begin position="80"/>
        <end position="102"/>
    </location>
</feature>
<keyword evidence="1" id="KW-0812">Transmembrane</keyword>
<keyword evidence="3" id="KW-1185">Reference proteome</keyword>
<dbReference type="EMBL" id="PVUE01000008">
    <property type="protein sequence ID" value="PRZ41644.1"/>
    <property type="molecule type" value="Genomic_DNA"/>
</dbReference>
<dbReference type="Pfam" id="PF10823">
    <property type="entry name" value="DUF2568"/>
    <property type="match status" value="1"/>
</dbReference>
<accession>A0A2T0ZZD4</accession>
<keyword evidence="1" id="KW-1133">Transmembrane helix</keyword>
<dbReference type="AlphaFoldDB" id="A0A2T0ZZD4"/>
<gene>
    <name evidence="2" type="ORF">CLV47_1083</name>
</gene>
<keyword evidence="1" id="KW-0472">Membrane</keyword>
<proteinExistence type="predicted"/>
<sequence length="133" mass="14058">MWGARLISRPPRSVAIVKTLAWTVFTLVFVAELCAVVAVGVFGWHIGQRQPWKAIVAVVFVAVAIALWALFAAPHATYDVAWLAVAVKVLVFGAAVIGLWVVGAHKSAVVFAVAVIALHVVAELPAISAHNTS</sequence>
<evidence type="ECO:0000313" key="2">
    <source>
        <dbReference type="EMBL" id="PRZ41644.1"/>
    </source>
</evidence>
<reference evidence="2 3" key="1">
    <citation type="submission" date="2018-03" db="EMBL/GenBank/DDBJ databases">
        <title>Genomic Encyclopedia of Archaeal and Bacterial Type Strains, Phase II (KMG-II): from individual species to whole genera.</title>
        <authorList>
            <person name="Goeker M."/>
        </authorList>
    </citation>
    <scope>NUCLEOTIDE SEQUENCE [LARGE SCALE GENOMIC DNA]</scope>
    <source>
        <strain evidence="2 3">DSM 100065</strain>
    </source>
</reference>
<organism evidence="2 3">
    <name type="scientific">Antricoccus suffuscus</name>
    <dbReference type="NCBI Taxonomy" id="1629062"/>
    <lineage>
        <taxon>Bacteria</taxon>
        <taxon>Bacillati</taxon>
        <taxon>Actinomycetota</taxon>
        <taxon>Actinomycetes</taxon>
        <taxon>Geodermatophilales</taxon>
        <taxon>Antricoccaceae</taxon>
        <taxon>Antricoccus</taxon>
    </lineage>
</organism>
<protein>
    <submittedName>
        <fullName evidence="2">Uncharacterized protein DUF2568</fullName>
    </submittedName>
</protein>
<name>A0A2T0ZZD4_9ACTN</name>
<dbReference type="InterPro" id="IPR021214">
    <property type="entry name" value="DUF2568"/>
</dbReference>
<feature type="transmembrane region" description="Helical" evidence="1">
    <location>
        <begin position="109"/>
        <end position="127"/>
    </location>
</feature>
<feature type="transmembrane region" description="Helical" evidence="1">
    <location>
        <begin position="20"/>
        <end position="42"/>
    </location>
</feature>
<feature type="transmembrane region" description="Helical" evidence="1">
    <location>
        <begin position="54"/>
        <end position="74"/>
    </location>
</feature>
<dbReference type="Proteomes" id="UP000237752">
    <property type="component" value="Unassembled WGS sequence"/>
</dbReference>
<comment type="caution">
    <text evidence="2">The sequence shown here is derived from an EMBL/GenBank/DDBJ whole genome shotgun (WGS) entry which is preliminary data.</text>
</comment>